<dbReference type="KEGG" id="dpx:DAPPUDRAFT_307896"/>
<dbReference type="InterPro" id="IPR051237">
    <property type="entry name" value="Ferric-chelate_Red/DefProt"/>
</dbReference>
<dbReference type="GO" id="GO:0016020">
    <property type="term" value="C:membrane"/>
    <property type="evidence" value="ECO:0000318"/>
    <property type="project" value="GO_Central"/>
</dbReference>
<protein>
    <recommendedName>
        <fullName evidence="2">Reelin domain-containing protein</fullName>
    </recommendedName>
</protein>
<feature type="signal peptide" evidence="1">
    <location>
        <begin position="1"/>
        <end position="28"/>
    </location>
</feature>
<gene>
    <name evidence="3" type="ORF">DAPPUDRAFT_307896</name>
</gene>
<organism evidence="3 4">
    <name type="scientific">Daphnia pulex</name>
    <name type="common">Water flea</name>
    <dbReference type="NCBI Taxonomy" id="6669"/>
    <lineage>
        <taxon>Eukaryota</taxon>
        <taxon>Metazoa</taxon>
        <taxon>Ecdysozoa</taxon>
        <taxon>Arthropoda</taxon>
        <taxon>Crustacea</taxon>
        <taxon>Branchiopoda</taxon>
        <taxon>Diplostraca</taxon>
        <taxon>Cladocera</taxon>
        <taxon>Anomopoda</taxon>
        <taxon>Daphniidae</taxon>
        <taxon>Daphnia</taxon>
    </lineage>
</organism>
<feature type="domain" description="Reelin" evidence="2">
    <location>
        <begin position="15"/>
        <end position="192"/>
    </location>
</feature>
<accession>E9G180</accession>
<keyword evidence="1" id="KW-0732">Signal</keyword>
<evidence type="ECO:0000313" key="3">
    <source>
        <dbReference type="EMBL" id="EFX86687.1"/>
    </source>
</evidence>
<name>E9G180_DAPPU</name>
<dbReference type="Proteomes" id="UP000000305">
    <property type="component" value="Unassembled WGS sequence"/>
</dbReference>
<dbReference type="OrthoDB" id="6418377at2759"/>
<dbReference type="AlphaFoldDB" id="E9G180"/>
<dbReference type="PANTHER" id="PTHR45828:SF36">
    <property type="entry name" value="REELIN DOMAIN-CONTAINING PROTEIN"/>
    <property type="match status" value="1"/>
</dbReference>
<dbReference type="PhylomeDB" id="E9G180"/>
<dbReference type="InterPro" id="IPR002861">
    <property type="entry name" value="Reeler_dom"/>
</dbReference>
<dbReference type="HOGENOM" id="CLU_091827_0_0_1"/>
<evidence type="ECO:0000256" key="1">
    <source>
        <dbReference type="SAM" id="SignalP"/>
    </source>
</evidence>
<dbReference type="EMBL" id="GL732529">
    <property type="protein sequence ID" value="EFX86687.1"/>
    <property type="molecule type" value="Genomic_DNA"/>
</dbReference>
<dbReference type="OMA" id="THKNANP"/>
<dbReference type="Gene3D" id="2.60.40.4060">
    <property type="entry name" value="Reeler domain"/>
    <property type="match status" value="1"/>
</dbReference>
<sequence>MSFRKIVASPVICLYILFTFSIGNQVSGTPIGAPAAACSTMTPDHGVPAQTSASPYVTIPTLMADESVRLTLLVNSTGISTFKGFLVMAFDNSLGDTAAPIGTFSEIVEGTPAITPANYLNCLSGSKNAATHTNNSEKVIVNLLWVPPSGFVGNVVFKTTFVRNVTTFWVKTLSDVISVSSPTTTTPSTTPPTTTTPIIQAGAPQLAPWIGTIFLALVTFMLASPA</sequence>
<dbReference type="eggNOG" id="ENOG502RZGI">
    <property type="taxonomic scope" value="Eukaryota"/>
</dbReference>
<dbReference type="PROSITE" id="PS51019">
    <property type="entry name" value="REELIN"/>
    <property type="match status" value="1"/>
</dbReference>
<keyword evidence="4" id="KW-1185">Reference proteome</keyword>
<reference evidence="3 4" key="1">
    <citation type="journal article" date="2011" name="Science">
        <title>The ecoresponsive genome of Daphnia pulex.</title>
        <authorList>
            <person name="Colbourne J.K."/>
            <person name="Pfrender M.E."/>
            <person name="Gilbert D."/>
            <person name="Thomas W.K."/>
            <person name="Tucker A."/>
            <person name="Oakley T.H."/>
            <person name="Tokishita S."/>
            <person name="Aerts A."/>
            <person name="Arnold G.J."/>
            <person name="Basu M.K."/>
            <person name="Bauer D.J."/>
            <person name="Caceres C.E."/>
            <person name="Carmel L."/>
            <person name="Casola C."/>
            <person name="Choi J.H."/>
            <person name="Detter J.C."/>
            <person name="Dong Q."/>
            <person name="Dusheyko S."/>
            <person name="Eads B.D."/>
            <person name="Frohlich T."/>
            <person name="Geiler-Samerotte K.A."/>
            <person name="Gerlach D."/>
            <person name="Hatcher P."/>
            <person name="Jogdeo S."/>
            <person name="Krijgsveld J."/>
            <person name="Kriventseva E.V."/>
            <person name="Kultz D."/>
            <person name="Laforsch C."/>
            <person name="Lindquist E."/>
            <person name="Lopez J."/>
            <person name="Manak J.R."/>
            <person name="Muller J."/>
            <person name="Pangilinan J."/>
            <person name="Patwardhan R.P."/>
            <person name="Pitluck S."/>
            <person name="Pritham E.J."/>
            <person name="Rechtsteiner A."/>
            <person name="Rho M."/>
            <person name="Rogozin I.B."/>
            <person name="Sakarya O."/>
            <person name="Salamov A."/>
            <person name="Schaack S."/>
            <person name="Shapiro H."/>
            <person name="Shiga Y."/>
            <person name="Skalitzky C."/>
            <person name="Smith Z."/>
            <person name="Souvorov A."/>
            <person name="Sung W."/>
            <person name="Tang Z."/>
            <person name="Tsuchiya D."/>
            <person name="Tu H."/>
            <person name="Vos H."/>
            <person name="Wang M."/>
            <person name="Wolf Y.I."/>
            <person name="Yamagata H."/>
            <person name="Yamada T."/>
            <person name="Ye Y."/>
            <person name="Shaw J.R."/>
            <person name="Andrews J."/>
            <person name="Crease T.J."/>
            <person name="Tang H."/>
            <person name="Lucas S.M."/>
            <person name="Robertson H.M."/>
            <person name="Bork P."/>
            <person name="Koonin E.V."/>
            <person name="Zdobnov E.M."/>
            <person name="Grigoriev I.V."/>
            <person name="Lynch M."/>
            <person name="Boore J.L."/>
        </authorList>
    </citation>
    <scope>NUCLEOTIDE SEQUENCE [LARGE SCALE GENOMIC DNA]</scope>
</reference>
<dbReference type="PANTHER" id="PTHR45828">
    <property type="entry name" value="CYTOCHROME B561/FERRIC REDUCTASE TRANSMEMBRANE"/>
    <property type="match status" value="1"/>
</dbReference>
<dbReference type="CDD" id="cd08544">
    <property type="entry name" value="Reeler"/>
    <property type="match status" value="1"/>
</dbReference>
<dbReference type="InParanoid" id="E9G180"/>
<proteinExistence type="predicted"/>
<evidence type="ECO:0000313" key="4">
    <source>
        <dbReference type="Proteomes" id="UP000000305"/>
    </source>
</evidence>
<dbReference type="InterPro" id="IPR042307">
    <property type="entry name" value="Reeler_sf"/>
</dbReference>
<feature type="chain" id="PRO_5003237045" description="Reelin domain-containing protein" evidence="1">
    <location>
        <begin position="29"/>
        <end position="226"/>
    </location>
</feature>
<dbReference type="Pfam" id="PF02014">
    <property type="entry name" value="Reeler"/>
    <property type="match status" value="1"/>
</dbReference>
<evidence type="ECO:0000259" key="2">
    <source>
        <dbReference type="PROSITE" id="PS51019"/>
    </source>
</evidence>